<evidence type="ECO:0000256" key="3">
    <source>
        <dbReference type="ARBA" id="ARBA00022989"/>
    </source>
</evidence>
<reference evidence="6 7" key="2">
    <citation type="submission" date="2018-11" db="EMBL/GenBank/DDBJ databases">
        <authorList>
            <consortium name="Pathogen Informatics"/>
        </authorList>
    </citation>
    <scope>NUCLEOTIDE SEQUENCE [LARGE SCALE GENOMIC DNA]</scope>
    <source>
        <strain evidence="6 7">Costa Rica</strain>
    </source>
</reference>
<dbReference type="InterPro" id="IPR005829">
    <property type="entry name" value="Sugar_transporter_CS"/>
</dbReference>
<accession>A0A0R3PHF8</accession>
<dbReference type="InterPro" id="IPR005828">
    <property type="entry name" value="MFS_sugar_transport-like"/>
</dbReference>
<dbReference type="STRING" id="334426.A0A0R3PHF8"/>
<dbReference type="PANTHER" id="PTHR24064">
    <property type="entry name" value="SOLUTE CARRIER FAMILY 22 MEMBER"/>
    <property type="match status" value="1"/>
</dbReference>
<dbReference type="OrthoDB" id="5296287at2759"/>
<dbReference type="WBParaSite" id="ACOC_0000378501-mRNA-1">
    <property type="protein sequence ID" value="ACOC_0000378501-mRNA-1"/>
    <property type="gene ID" value="ACOC_0000378501"/>
</dbReference>
<keyword evidence="7" id="KW-1185">Reference proteome</keyword>
<dbReference type="PROSITE" id="PS00217">
    <property type="entry name" value="SUGAR_TRANSPORT_2"/>
    <property type="match status" value="1"/>
</dbReference>
<evidence type="ECO:0000313" key="7">
    <source>
        <dbReference type="Proteomes" id="UP000267027"/>
    </source>
</evidence>
<evidence type="ECO:0000256" key="1">
    <source>
        <dbReference type="ARBA" id="ARBA00004141"/>
    </source>
</evidence>
<dbReference type="Gene3D" id="1.20.1250.20">
    <property type="entry name" value="MFS general substrate transporter like domains"/>
    <property type="match status" value="1"/>
</dbReference>
<dbReference type="EMBL" id="UYYA01001415">
    <property type="protein sequence ID" value="VDM55371.1"/>
    <property type="molecule type" value="Genomic_DNA"/>
</dbReference>
<dbReference type="Proteomes" id="UP000267027">
    <property type="component" value="Unassembled WGS sequence"/>
</dbReference>
<evidence type="ECO:0000313" key="8">
    <source>
        <dbReference type="WBParaSite" id="ACOC_0000378501-mRNA-1"/>
    </source>
</evidence>
<dbReference type="Pfam" id="PF00083">
    <property type="entry name" value="Sugar_tr"/>
    <property type="match status" value="1"/>
</dbReference>
<gene>
    <name evidence="6" type="ORF">ACOC_LOCUS3786</name>
</gene>
<protein>
    <submittedName>
        <fullName evidence="8">MFS domain-containing protein</fullName>
    </submittedName>
</protein>
<keyword evidence="2 5" id="KW-0812">Transmembrane</keyword>
<comment type="subcellular location">
    <subcellularLocation>
        <location evidence="1">Membrane</location>
        <topology evidence="1">Multi-pass membrane protein</topology>
    </subcellularLocation>
</comment>
<dbReference type="GO" id="GO:0022857">
    <property type="term" value="F:transmembrane transporter activity"/>
    <property type="evidence" value="ECO:0007669"/>
    <property type="project" value="InterPro"/>
</dbReference>
<dbReference type="GO" id="GO:0016020">
    <property type="term" value="C:membrane"/>
    <property type="evidence" value="ECO:0007669"/>
    <property type="project" value="UniProtKB-SubCell"/>
</dbReference>
<feature type="transmembrane region" description="Helical" evidence="5">
    <location>
        <begin position="196"/>
        <end position="214"/>
    </location>
</feature>
<feature type="transmembrane region" description="Helical" evidence="5">
    <location>
        <begin position="172"/>
        <end position="190"/>
    </location>
</feature>
<name>A0A0R3PHF8_ANGCS</name>
<evidence type="ECO:0000256" key="4">
    <source>
        <dbReference type="ARBA" id="ARBA00023136"/>
    </source>
</evidence>
<evidence type="ECO:0000256" key="2">
    <source>
        <dbReference type="ARBA" id="ARBA00022692"/>
    </source>
</evidence>
<keyword evidence="4 5" id="KW-0472">Membrane</keyword>
<evidence type="ECO:0000256" key="5">
    <source>
        <dbReference type="SAM" id="Phobius"/>
    </source>
</evidence>
<organism evidence="8">
    <name type="scientific">Angiostrongylus costaricensis</name>
    <name type="common">Nematode worm</name>
    <dbReference type="NCBI Taxonomy" id="334426"/>
    <lineage>
        <taxon>Eukaryota</taxon>
        <taxon>Metazoa</taxon>
        <taxon>Ecdysozoa</taxon>
        <taxon>Nematoda</taxon>
        <taxon>Chromadorea</taxon>
        <taxon>Rhabditida</taxon>
        <taxon>Rhabditina</taxon>
        <taxon>Rhabditomorpha</taxon>
        <taxon>Strongyloidea</taxon>
        <taxon>Metastrongylidae</taxon>
        <taxon>Angiostrongylus</taxon>
    </lineage>
</organism>
<dbReference type="AlphaFoldDB" id="A0A0R3PHF8"/>
<sequence>MMLDESLEQSEPTGLRNKEKWKINWRLLESLDDQRDYREKVNELLEKEKNKEKKEFYLAVKRKTLKVFSIDWMQNQQQLVKELVKVMRWSVTRFHLVVLFTNLSAGLLNSQLIFAIFSNYSPKWQCGFANSWQTLHLVRFLLGLCIGGCLVTVGTFITELLLPEQRMLLRGVFNWGVVRLILTIVCMLVPEWRSASIVTAMFVPPAIVIIMFIFPESPIWLHSKGRIEAMREAEQYIANFSGEKYEYVEQKSIGHVKKRYHQQSEDGVIADHRFLLSCYPTPMFA</sequence>
<evidence type="ECO:0000313" key="6">
    <source>
        <dbReference type="EMBL" id="VDM55371.1"/>
    </source>
</evidence>
<dbReference type="SUPFAM" id="SSF103473">
    <property type="entry name" value="MFS general substrate transporter"/>
    <property type="match status" value="1"/>
</dbReference>
<feature type="transmembrane region" description="Helical" evidence="5">
    <location>
        <begin position="137"/>
        <end position="160"/>
    </location>
</feature>
<keyword evidence="3 5" id="KW-1133">Transmembrane helix</keyword>
<feature type="transmembrane region" description="Helical" evidence="5">
    <location>
        <begin position="94"/>
        <end position="117"/>
    </location>
</feature>
<dbReference type="InterPro" id="IPR036259">
    <property type="entry name" value="MFS_trans_sf"/>
</dbReference>
<reference evidence="8" key="1">
    <citation type="submission" date="2017-02" db="UniProtKB">
        <authorList>
            <consortium name="WormBaseParasite"/>
        </authorList>
    </citation>
    <scope>IDENTIFICATION</scope>
</reference>
<proteinExistence type="predicted"/>